<accession>A0A6M2F2U0</accession>
<sequence length="100" mass="11705">MHKERSGKKKSKKSHFRTHRKLVKEFFFFFFFLGTHLASYLVFCTIFYLHGSSKLVNFVQFFCVSLSPPSQLLLFFSCLLVVALQYSVFLLFSAVDARSM</sequence>
<keyword evidence="1" id="KW-0472">Membrane</keyword>
<evidence type="ECO:0000313" key="2">
    <source>
        <dbReference type="EMBL" id="NUU89859.1"/>
    </source>
</evidence>
<name>A0A6M2F2U0_9ROSI</name>
<evidence type="ECO:0000256" key="1">
    <source>
        <dbReference type="SAM" id="Phobius"/>
    </source>
</evidence>
<dbReference type="EMBL" id="GILB01009526">
    <property type="protein sequence ID" value="NUU89859.1"/>
    <property type="molecule type" value="Transcribed_RNA"/>
</dbReference>
<dbReference type="AlphaFoldDB" id="A0A6M2F2U0"/>
<proteinExistence type="predicted"/>
<keyword evidence="1" id="KW-0812">Transmembrane</keyword>
<reference evidence="2" key="1">
    <citation type="submission" date="2020-03" db="EMBL/GenBank/DDBJ databases">
        <authorList>
            <person name="Zhang R."/>
        </authorList>
    </citation>
    <scope>NUCLEOTIDE SEQUENCE</scope>
</reference>
<feature type="transmembrane region" description="Helical" evidence="1">
    <location>
        <begin position="71"/>
        <end position="95"/>
    </location>
</feature>
<feature type="transmembrane region" description="Helical" evidence="1">
    <location>
        <begin position="26"/>
        <end position="51"/>
    </location>
</feature>
<keyword evidence="1" id="KW-1133">Transmembrane helix</keyword>
<organism evidence="2">
    <name type="scientific">Populus davidiana</name>
    <dbReference type="NCBI Taxonomy" id="266767"/>
    <lineage>
        <taxon>Eukaryota</taxon>
        <taxon>Viridiplantae</taxon>
        <taxon>Streptophyta</taxon>
        <taxon>Embryophyta</taxon>
        <taxon>Tracheophyta</taxon>
        <taxon>Spermatophyta</taxon>
        <taxon>Magnoliopsida</taxon>
        <taxon>eudicotyledons</taxon>
        <taxon>Gunneridae</taxon>
        <taxon>Pentapetalae</taxon>
        <taxon>rosids</taxon>
        <taxon>fabids</taxon>
        <taxon>Malpighiales</taxon>
        <taxon>Salicaceae</taxon>
        <taxon>Saliceae</taxon>
        <taxon>Populus</taxon>
    </lineage>
</organism>
<protein>
    <submittedName>
        <fullName evidence="2">Uncharacterized protein</fullName>
    </submittedName>
</protein>